<feature type="region of interest" description="Disordered" evidence="3">
    <location>
        <begin position="91"/>
        <end position="120"/>
    </location>
</feature>
<evidence type="ECO:0000259" key="4">
    <source>
        <dbReference type="Pfam" id="PF01591"/>
    </source>
</evidence>
<keyword evidence="1" id="KW-0547">Nucleotide-binding</keyword>
<accession>A0A1G4ITB0</accession>
<dbReference type="STRING" id="1266660.A0A1G4ITB0"/>
<sequence>MQERKVHIRIQEPTSLNMPDKLVIVMVGLPARGKSYIAQQIVSYYQDAFSDSSSCRLFNAGKERRSMAINSLNLAPVSKLYRTITRQPRRLDDERVHHDHMLHSSPEDSDGDDDAEEGDGEVGHLADKLQSNLSLLTRNPVPPEMLFDTENNMAVSARQEIALATLLKMCIWLETEISHRVAIFDATNTTVDRRSMIVDTVRSHTSSTTPIIFIESICNDAAIIHKNIVHKVNHSPDYMDKVDKEWCFRDFEARLENYERVYEPCDIEKEFPEESFICQIRVIDQGSSLPLRGHASLLHESALMRLLHEVYNNSLRPSDSLPRALDSITKAHSSCSSSSSSLFSMPDPSHSVHALELEKVDEHREEAEFEQKELQKLSRRVYVSTSKTVES</sequence>
<keyword evidence="6" id="KW-1185">Reference proteome</keyword>
<organism evidence="5 6">
    <name type="scientific">Lachancea dasiensis</name>
    <dbReference type="NCBI Taxonomy" id="1072105"/>
    <lineage>
        <taxon>Eukaryota</taxon>
        <taxon>Fungi</taxon>
        <taxon>Dikarya</taxon>
        <taxon>Ascomycota</taxon>
        <taxon>Saccharomycotina</taxon>
        <taxon>Saccharomycetes</taxon>
        <taxon>Saccharomycetales</taxon>
        <taxon>Saccharomycetaceae</taxon>
        <taxon>Lachancea</taxon>
    </lineage>
</organism>
<evidence type="ECO:0000256" key="3">
    <source>
        <dbReference type="SAM" id="MobiDB-lite"/>
    </source>
</evidence>
<dbReference type="OrthoDB" id="267323at2759"/>
<dbReference type="GO" id="GO:0005524">
    <property type="term" value="F:ATP binding"/>
    <property type="evidence" value="ECO:0007669"/>
    <property type="project" value="UniProtKB-KW"/>
</dbReference>
<feature type="compositionally biased region" description="Acidic residues" evidence="3">
    <location>
        <begin position="107"/>
        <end position="120"/>
    </location>
</feature>
<dbReference type="Gene3D" id="3.40.50.300">
    <property type="entry name" value="P-loop containing nucleotide triphosphate hydrolases"/>
    <property type="match status" value="1"/>
</dbReference>
<dbReference type="InterPro" id="IPR027417">
    <property type="entry name" value="P-loop_NTPase"/>
</dbReference>
<dbReference type="GO" id="GO:0006000">
    <property type="term" value="P:fructose metabolic process"/>
    <property type="evidence" value="ECO:0007669"/>
    <property type="project" value="InterPro"/>
</dbReference>
<dbReference type="Pfam" id="PF01591">
    <property type="entry name" value="6PF2K"/>
    <property type="match status" value="2"/>
</dbReference>
<dbReference type="AlphaFoldDB" id="A0A1G4ITB0"/>
<dbReference type="EMBL" id="LT598456">
    <property type="protein sequence ID" value="SCU80132.1"/>
    <property type="molecule type" value="Genomic_DNA"/>
</dbReference>
<dbReference type="SUPFAM" id="SSF52540">
    <property type="entry name" value="P-loop containing nucleoside triphosphate hydrolases"/>
    <property type="match status" value="1"/>
</dbReference>
<dbReference type="GO" id="GO:0003873">
    <property type="term" value="F:6-phosphofructo-2-kinase activity"/>
    <property type="evidence" value="ECO:0007669"/>
    <property type="project" value="InterPro"/>
</dbReference>
<dbReference type="PANTHER" id="PTHR10606">
    <property type="entry name" value="6-PHOSPHOFRUCTO-2-KINASE/FRUCTOSE-2,6-BISPHOSPHATASE"/>
    <property type="match status" value="1"/>
</dbReference>
<dbReference type="Proteomes" id="UP000190274">
    <property type="component" value="Chromosome B"/>
</dbReference>
<feature type="compositionally biased region" description="Basic and acidic residues" evidence="3">
    <location>
        <begin position="91"/>
        <end position="106"/>
    </location>
</feature>
<dbReference type="GO" id="GO:0004331">
    <property type="term" value="F:fructose-2,6-bisphosphate 2-phosphatase activity"/>
    <property type="evidence" value="ECO:0007669"/>
    <property type="project" value="TreeGrafter"/>
</dbReference>
<evidence type="ECO:0000256" key="2">
    <source>
        <dbReference type="ARBA" id="ARBA00022840"/>
    </source>
</evidence>
<proteinExistence type="predicted"/>
<evidence type="ECO:0000313" key="5">
    <source>
        <dbReference type="EMBL" id="SCU80132.1"/>
    </source>
</evidence>
<dbReference type="InterPro" id="IPR003094">
    <property type="entry name" value="6Pfruct_kin"/>
</dbReference>
<dbReference type="GO" id="GO:0005829">
    <property type="term" value="C:cytosol"/>
    <property type="evidence" value="ECO:0007669"/>
    <property type="project" value="TreeGrafter"/>
</dbReference>
<keyword evidence="2" id="KW-0067">ATP-binding</keyword>
<dbReference type="PRINTS" id="PR00991">
    <property type="entry name" value="6PFRUCTKNASE"/>
</dbReference>
<evidence type="ECO:0000313" key="6">
    <source>
        <dbReference type="Proteomes" id="UP000190274"/>
    </source>
</evidence>
<evidence type="ECO:0000256" key="1">
    <source>
        <dbReference type="ARBA" id="ARBA00022741"/>
    </source>
</evidence>
<protein>
    <submittedName>
        <fullName evidence="5">LADA_0B05226g1_1</fullName>
    </submittedName>
</protein>
<dbReference type="PANTHER" id="PTHR10606:SF44">
    <property type="entry name" value="6-PHOSPHOFRUCTO 2-KINASE_FRUCTOSE 2,6-BISPHOSPHATASE LONG FORM"/>
    <property type="match status" value="1"/>
</dbReference>
<reference evidence="6" key="1">
    <citation type="submission" date="2016-03" db="EMBL/GenBank/DDBJ databases">
        <authorList>
            <person name="Devillers H."/>
        </authorList>
    </citation>
    <scope>NUCLEOTIDE SEQUENCE [LARGE SCALE GENOMIC DNA]</scope>
</reference>
<feature type="domain" description="6-phosphofructo-2-kinase" evidence="4">
    <location>
        <begin position="146"/>
        <end position="283"/>
    </location>
</feature>
<gene>
    <name evidence="5" type="ORF">LADA_0B05226G</name>
</gene>
<name>A0A1G4ITB0_9SACH</name>
<dbReference type="InterPro" id="IPR013079">
    <property type="entry name" value="6Phosfructo_kin"/>
</dbReference>
<feature type="domain" description="6-phosphofructo-2-kinase" evidence="4">
    <location>
        <begin position="20"/>
        <end position="70"/>
    </location>
</feature>
<dbReference type="GO" id="GO:0006003">
    <property type="term" value="P:fructose 2,6-bisphosphate metabolic process"/>
    <property type="evidence" value="ECO:0007669"/>
    <property type="project" value="InterPro"/>
</dbReference>